<keyword evidence="1" id="KW-0472">Membrane</keyword>
<dbReference type="RefSeq" id="WP_228416848.1">
    <property type="nucleotide sequence ID" value="NZ_CP081135.1"/>
</dbReference>
<dbReference type="AlphaFoldDB" id="A0AAX2ZJC4"/>
<accession>A0AAX2ZJC4</accession>
<name>A0AAX2ZJC4_9FIRM</name>
<organism evidence="2 3">
    <name type="scientific">Terrisporobacter hibernicus</name>
    <dbReference type="NCBI Taxonomy" id="2813371"/>
    <lineage>
        <taxon>Bacteria</taxon>
        <taxon>Bacillati</taxon>
        <taxon>Bacillota</taxon>
        <taxon>Clostridia</taxon>
        <taxon>Peptostreptococcales</taxon>
        <taxon>Peptostreptococcaceae</taxon>
        <taxon>Terrisporobacter</taxon>
    </lineage>
</organism>
<protein>
    <recommendedName>
        <fullName evidence="4">Transporter</fullName>
    </recommendedName>
</protein>
<dbReference type="EMBL" id="CP081135">
    <property type="protein sequence ID" value="UEL48880.1"/>
    <property type="molecule type" value="Genomic_DNA"/>
</dbReference>
<feature type="transmembrane region" description="Helical" evidence="1">
    <location>
        <begin position="20"/>
        <end position="40"/>
    </location>
</feature>
<reference evidence="2 3" key="1">
    <citation type="journal article" date="2023" name="Int. J. Syst. Evol. Microbiol.">
        <title>Terrisporobacter hibernicus sp. nov., isolated from bovine faeces in Northern Ireland.</title>
        <authorList>
            <person name="Mitchell M."/>
            <person name="Nguyen S.V."/>
            <person name="Connor M."/>
            <person name="Fairley D.J."/>
            <person name="Donoghue O."/>
            <person name="Marshall H."/>
            <person name="Koolman L."/>
            <person name="McMullan G."/>
            <person name="Schaffer K.E."/>
            <person name="McGrath J.W."/>
            <person name="Fanning S."/>
        </authorList>
    </citation>
    <scope>NUCLEOTIDE SEQUENCE [LARGE SCALE GENOMIC DNA]</scope>
    <source>
        <strain evidence="2 3">MCA3</strain>
    </source>
</reference>
<proteinExistence type="predicted"/>
<evidence type="ECO:0000313" key="3">
    <source>
        <dbReference type="Proteomes" id="UP001198983"/>
    </source>
</evidence>
<sequence length="165" mass="18434">MINIHDKTLLKASRYFETALSVIILILVLLGMIDLMRSIYEAYIIDFQTPVEYTQLNSFLAQGLLLVIGVELVVMLSLHIPGVLIEVLLCAIARKLILLPKTAGMADLLLGVISIGLIFAIRKYLLGVEDKGWNLSKLYGLNISKNKKSIKNNVKDRVAIDLRNQ</sequence>
<evidence type="ECO:0008006" key="4">
    <source>
        <dbReference type="Google" id="ProtNLM"/>
    </source>
</evidence>
<gene>
    <name evidence="2" type="ORF">JW646_05370</name>
</gene>
<evidence type="ECO:0000313" key="2">
    <source>
        <dbReference type="EMBL" id="UEL48880.1"/>
    </source>
</evidence>
<dbReference type="Proteomes" id="UP001198983">
    <property type="component" value="Chromosome"/>
</dbReference>
<keyword evidence="3" id="KW-1185">Reference proteome</keyword>
<evidence type="ECO:0000256" key="1">
    <source>
        <dbReference type="SAM" id="Phobius"/>
    </source>
</evidence>
<feature type="transmembrane region" description="Helical" evidence="1">
    <location>
        <begin position="105"/>
        <end position="125"/>
    </location>
</feature>
<keyword evidence="1" id="KW-1133">Transmembrane helix</keyword>
<keyword evidence="1" id="KW-0812">Transmembrane</keyword>
<dbReference type="KEGG" id="tem:JW646_05370"/>
<feature type="transmembrane region" description="Helical" evidence="1">
    <location>
        <begin position="60"/>
        <end position="93"/>
    </location>
</feature>